<evidence type="ECO:0000256" key="1">
    <source>
        <dbReference type="SAM" id="Phobius"/>
    </source>
</evidence>
<gene>
    <name evidence="2" type="ORF">ABOZ73_04185</name>
</gene>
<name>A0AB39KVL4_9CAUL</name>
<accession>A0AB39KVL4</accession>
<reference evidence="2" key="1">
    <citation type="submission" date="2024-06" db="EMBL/GenBank/DDBJ databases">
        <title>Caulobacter inopinatus, sp. nov.</title>
        <authorList>
            <person name="Donachie S.P."/>
        </authorList>
    </citation>
    <scope>NUCLEOTIDE SEQUENCE</scope>
    <source>
        <strain evidence="2">73W</strain>
    </source>
</reference>
<protein>
    <submittedName>
        <fullName evidence="2">Uncharacterized protein</fullName>
    </submittedName>
</protein>
<evidence type="ECO:0000313" key="2">
    <source>
        <dbReference type="EMBL" id="XDO97627.1"/>
    </source>
</evidence>
<proteinExistence type="predicted"/>
<keyword evidence="1" id="KW-0472">Membrane</keyword>
<sequence>MRALFEPVILVVAVANAFLGALGWLGAAQTIGEVWAEREGA</sequence>
<dbReference type="RefSeq" id="WP_269714047.1">
    <property type="nucleotide sequence ID" value="NZ_CP158375.1"/>
</dbReference>
<organism evidence="2">
    <name type="scientific">Caulobacter sp. 73W</name>
    <dbReference type="NCBI Taxonomy" id="3161137"/>
    <lineage>
        <taxon>Bacteria</taxon>
        <taxon>Pseudomonadati</taxon>
        <taxon>Pseudomonadota</taxon>
        <taxon>Alphaproteobacteria</taxon>
        <taxon>Caulobacterales</taxon>
        <taxon>Caulobacteraceae</taxon>
        <taxon>Caulobacter</taxon>
    </lineage>
</organism>
<keyword evidence="1" id="KW-0812">Transmembrane</keyword>
<keyword evidence="1" id="KW-1133">Transmembrane helix</keyword>
<feature type="transmembrane region" description="Helical" evidence="1">
    <location>
        <begin position="7"/>
        <end position="27"/>
    </location>
</feature>
<dbReference type="AlphaFoldDB" id="A0AB39KVL4"/>
<dbReference type="EMBL" id="CP158375">
    <property type="protein sequence ID" value="XDO97627.1"/>
    <property type="molecule type" value="Genomic_DNA"/>
</dbReference>